<dbReference type="RefSeq" id="WP_157116849.1">
    <property type="nucleotide sequence ID" value="NZ_JAAXOT010000008.1"/>
</dbReference>
<reference evidence="1 2" key="1">
    <citation type="submission" date="2020-04" db="EMBL/GenBank/DDBJ databases">
        <title>MicrobeNet Type strains.</title>
        <authorList>
            <person name="Nicholson A.C."/>
        </authorList>
    </citation>
    <scope>NUCLEOTIDE SEQUENCE [LARGE SCALE GENOMIC DNA]</scope>
    <source>
        <strain evidence="1 2">JCM 3332</strain>
    </source>
</reference>
<dbReference type="InterPro" id="IPR036412">
    <property type="entry name" value="HAD-like_sf"/>
</dbReference>
<dbReference type="AlphaFoldDB" id="A0A846YEK6"/>
<accession>A0A846YEK6</accession>
<protein>
    <submittedName>
        <fullName evidence="1">HAD family phosphatase</fullName>
    </submittedName>
</protein>
<comment type="caution">
    <text evidence="1">The sequence shown here is derived from an EMBL/GenBank/DDBJ whole genome shotgun (WGS) entry which is preliminary data.</text>
</comment>
<dbReference type="PANTHER" id="PTHR43481">
    <property type="entry name" value="FRUCTOSE-1-PHOSPHATE PHOSPHATASE"/>
    <property type="match status" value="1"/>
</dbReference>
<dbReference type="CDD" id="cd07505">
    <property type="entry name" value="HAD_BPGM-like"/>
    <property type="match status" value="1"/>
</dbReference>
<organism evidence="1 2">
    <name type="scientific">Nocardia flavorosea</name>
    <dbReference type="NCBI Taxonomy" id="53429"/>
    <lineage>
        <taxon>Bacteria</taxon>
        <taxon>Bacillati</taxon>
        <taxon>Actinomycetota</taxon>
        <taxon>Actinomycetes</taxon>
        <taxon>Mycobacteriales</taxon>
        <taxon>Nocardiaceae</taxon>
        <taxon>Nocardia</taxon>
    </lineage>
</organism>
<dbReference type="Gene3D" id="1.10.150.240">
    <property type="entry name" value="Putative phosphatase, domain 2"/>
    <property type="match status" value="1"/>
</dbReference>
<keyword evidence="2" id="KW-1185">Reference proteome</keyword>
<sequence length="237" mass="25511">MTKGPDVMAQPAGVLWDMDGTLLDSEKLWDIGVRELARELGREMTQEIRHALIGASGTNALRIMFTELGVDPHPEAVEAAGLFLEERVTELMTGPIPWRPGAAEALDMVREAGLPCALVTNTKRSLTELALETLGRHRFDVTVCGDEVPHGKPDPAVYLRAAHLLGLDARDCVAVEDSVTGVAAATAAGCGVLVVPCEIPVPLDPARTHRDTLIGLTRADLELCLRTRLRHAESQSC</sequence>
<dbReference type="GO" id="GO:0050308">
    <property type="term" value="F:sugar-phosphatase activity"/>
    <property type="evidence" value="ECO:0007669"/>
    <property type="project" value="TreeGrafter"/>
</dbReference>
<dbReference type="SFLD" id="SFLDS00003">
    <property type="entry name" value="Haloacid_Dehalogenase"/>
    <property type="match status" value="1"/>
</dbReference>
<dbReference type="PANTHER" id="PTHR43481:SF4">
    <property type="entry name" value="GLYCEROL-1-PHOSPHATE PHOSPHOHYDROLASE 1-RELATED"/>
    <property type="match status" value="1"/>
</dbReference>
<dbReference type="PRINTS" id="PR00413">
    <property type="entry name" value="HADHALOGNASE"/>
</dbReference>
<proteinExistence type="predicted"/>
<dbReference type="InterPro" id="IPR023214">
    <property type="entry name" value="HAD_sf"/>
</dbReference>
<dbReference type="Gene3D" id="3.40.50.1000">
    <property type="entry name" value="HAD superfamily/HAD-like"/>
    <property type="match status" value="1"/>
</dbReference>
<dbReference type="InterPro" id="IPR006439">
    <property type="entry name" value="HAD-SF_hydro_IA"/>
</dbReference>
<dbReference type="Pfam" id="PF00702">
    <property type="entry name" value="Hydrolase"/>
    <property type="match status" value="1"/>
</dbReference>
<gene>
    <name evidence="1" type="ORF">HGA15_18330</name>
</gene>
<dbReference type="NCBIfam" id="TIGR01509">
    <property type="entry name" value="HAD-SF-IA-v3"/>
    <property type="match status" value="1"/>
</dbReference>
<name>A0A846YEK6_9NOCA</name>
<evidence type="ECO:0000313" key="2">
    <source>
        <dbReference type="Proteomes" id="UP000570678"/>
    </source>
</evidence>
<evidence type="ECO:0000313" key="1">
    <source>
        <dbReference type="EMBL" id="NKY58066.1"/>
    </source>
</evidence>
<dbReference type="EMBL" id="JAAXOT010000008">
    <property type="protein sequence ID" value="NKY58066.1"/>
    <property type="molecule type" value="Genomic_DNA"/>
</dbReference>
<dbReference type="InterPro" id="IPR051806">
    <property type="entry name" value="HAD-like_SPP"/>
</dbReference>
<dbReference type="SUPFAM" id="SSF56784">
    <property type="entry name" value="HAD-like"/>
    <property type="match status" value="1"/>
</dbReference>
<dbReference type="InterPro" id="IPR023198">
    <property type="entry name" value="PGP-like_dom2"/>
</dbReference>
<dbReference type="Proteomes" id="UP000570678">
    <property type="component" value="Unassembled WGS sequence"/>
</dbReference>
<dbReference type="SFLD" id="SFLDG01129">
    <property type="entry name" value="C1.5:_HAD__Beta-PGM__Phosphata"/>
    <property type="match status" value="1"/>
</dbReference>